<evidence type="ECO:0000256" key="3">
    <source>
        <dbReference type="SAM" id="Phobius"/>
    </source>
</evidence>
<comment type="caution">
    <text evidence="4">The sequence shown here is derived from an EMBL/GenBank/DDBJ whole genome shotgun (WGS) entry which is preliminary data.</text>
</comment>
<gene>
    <name evidence="4" type="ORF">EHV08_06605</name>
</gene>
<protein>
    <submittedName>
        <fullName evidence="4">Uncharacterized protein</fullName>
    </submittedName>
</protein>
<evidence type="ECO:0000256" key="2">
    <source>
        <dbReference type="SAM" id="MobiDB-lite"/>
    </source>
</evidence>
<organism evidence="4 5">
    <name type="scientific">Prevotella koreensis</name>
    <dbReference type="NCBI Taxonomy" id="2490854"/>
    <lineage>
        <taxon>Bacteria</taxon>
        <taxon>Pseudomonadati</taxon>
        <taxon>Bacteroidota</taxon>
        <taxon>Bacteroidia</taxon>
        <taxon>Bacteroidales</taxon>
        <taxon>Prevotellaceae</taxon>
        <taxon>Prevotella</taxon>
    </lineage>
</organism>
<evidence type="ECO:0000313" key="4">
    <source>
        <dbReference type="EMBL" id="RUL59460.1"/>
    </source>
</evidence>
<name>A0A432LKX0_9BACT</name>
<keyword evidence="3" id="KW-0472">Membrane</keyword>
<feature type="coiled-coil region" evidence="1">
    <location>
        <begin position="165"/>
        <end position="199"/>
    </location>
</feature>
<accession>A0A432LKX0</accession>
<keyword evidence="3" id="KW-1133">Transmembrane helix</keyword>
<keyword evidence="5" id="KW-1185">Reference proteome</keyword>
<feature type="compositionally biased region" description="Polar residues" evidence="2">
    <location>
        <begin position="118"/>
        <end position="143"/>
    </location>
</feature>
<dbReference type="AlphaFoldDB" id="A0A432LKX0"/>
<reference evidence="4 5" key="1">
    <citation type="submission" date="2018-12" db="EMBL/GenBank/DDBJ databases">
        <title>Genome sequencing of Prevotella sp. KCOM 3155 (= JS262).</title>
        <authorList>
            <person name="Kook J.-K."/>
            <person name="Park S.-N."/>
            <person name="Lim Y.K."/>
        </authorList>
    </citation>
    <scope>NUCLEOTIDE SEQUENCE [LARGE SCALE GENOMIC DNA]</scope>
    <source>
        <strain evidence="4 5">KCOM 3155</strain>
    </source>
</reference>
<sequence>MKVYSMKTIEDLLKKFMDGKTTLEEEQLLAQYFRRDDVPDALSDYKEIFRWLECGTTDGTTKEKNMCRKSGKRWWVAAASVLFIVTATFTILQTTPRKTTEVAVASINTDREKDTKSEVTITSETANGNENTLETTNSRTKTPSPHLKRQASGSTTEYISAEKSIKIIMEENTKLDEELRKMEEEMVEMKKQLVVSQMEANGYTAVYMEDGSIDFTNNNNQIITEL</sequence>
<dbReference type="Proteomes" id="UP000278983">
    <property type="component" value="Unassembled WGS sequence"/>
</dbReference>
<dbReference type="OrthoDB" id="1073153at2"/>
<feature type="region of interest" description="Disordered" evidence="2">
    <location>
        <begin position="113"/>
        <end position="156"/>
    </location>
</feature>
<feature type="transmembrane region" description="Helical" evidence="3">
    <location>
        <begin position="74"/>
        <end position="92"/>
    </location>
</feature>
<proteinExistence type="predicted"/>
<evidence type="ECO:0000313" key="5">
    <source>
        <dbReference type="Proteomes" id="UP000278983"/>
    </source>
</evidence>
<keyword evidence="3" id="KW-0812">Transmembrane</keyword>
<keyword evidence="1" id="KW-0175">Coiled coil</keyword>
<evidence type="ECO:0000256" key="1">
    <source>
        <dbReference type="SAM" id="Coils"/>
    </source>
</evidence>
<dbReference type="EMBL" id="RYYU01000001">
    <property type="protein sequence ID" value="RUL59460.1"/>
    <property type="molecule type" value="Genomic_DNA"/>
</dbReference>
<dbReference type="RefSeq" id="WP_126678618.1">
    <property type="nucleotide sequence ID" value="NZ_RYYU01000001.1"/>
</dbReference>